<dbReference type="InterPro" id="IPR036390">
    <property type="entry name" value="WH_DNA-bd_sf"/>
</dbReference>
<comment type="caution">
    <text evidence="2">The sequence shown here is derived from an EMBL/GenBank/DDBJ whole genome shotgun (WGS) entry which is preliminary data.</text>
</comment>
<dbReference type="GO" id="GO:0003700">
    <property type="term" value="F:DNA-binding transcription factor activity"/>
    <property type="evidence" value="ECO:0007669"/>
    <property type="project" value="InterPro"/>
</dbReference>
<dbReference type="InterPro" id="IPR039422">
    <property type="entry name" value="MarR/SlyA-like"/>
</dbReference>
<dbReference type="Proteomes" id="UP000321196">
    <property type="component" value="Unassembled WGS sequence"/>
</dbReference>
<feature type="domain" description="HTH marR-type" evidence="1">
    <location>
        <begin position="1"/>
        <end position="148"/>
    </location>
</feature>
<proteinExistence type="predicted"/>
<reference evidence="2 3" key="1">
    <citation type="submission" date="2019-08" db="EMBL/GenBank/DDBJ databases">
        <authorList>
            <person name="Dong K."/>
        </authorList>
    </citation>
    <scope>NUCLEOTIDE SEQUENCE [LARGE SCALE GENOMIC DNA]</scope>
    <source>
        <strain evidence="2 3">M4-8</strain>
    </source>
</reference>
<evidence type="ECO:0000259" key="1">
    <source>
        <dbReference type="PROSITE" id="PS50995"/>
    </source>
</evidence>
<dbReference type="SMART" id="SM00347">
    <property type="entry name" value="HTH_MARR"/>
    <property type="match status" value="1"/>
</dbReference>
<evidence type="ECO:0000313" key="2">
    <source>
        <dbReference type="EMBL" id="TXK06600.1"/>
    </source>
</evidence>
<dbReference type="SUPFAM" id="SSF46785">
    <property type="entry name" value="Winged helix' DNA-binding domain"/>
    <property type="match status" value="1"/>
</dbReference>
<dbReference type="InterPro" id="IPR036388">
    <property type="entry name" value="WH-like_DNA-bd_sf"/>
</dbReference>
<dbReference type="Pfam" id="PF12802">
    <property type="entry name" value="MarR_2"/>
    <property type="match status" value="1"/>
</dbReference>
<dbReference type="GO" id="GO:0006950">
    <property type="term" value="P:response to stress"/>
    <property type="evidence" value="ECO:0007669"/>
    <property type="project" value="TreeGrafter"/>
</dbReference>
<protein>
    <submittedName>
        <fullName evidence="2">MarR family transcriptional regulator</fullName>
    </submittedName>
</protein>
<keyword evidence="3" id="KW-1185">Reference proteome</keyword>
<evidence type="ECO:0000313" key="3">
    <source>
        <dbReference type="Proteomes" id="UP000321196"/>
    </source>
</evidence>
<organism evidence="2 3">
    <name type="scientific">Microbacterium mitrae</name>
    <dbReference type="NCBI Taxonomy" id="664640"/>
    <lineage>
        <taxon>Bacteria</taxon>
        <taxon>Bacillati</taxon>
        <taxon>Actinomycetota</taxon>
        <taxon>Actinomycetes</taxon>
        <taxon>Micrococcales</taxon>
        <taxon>Microbacteriaceae</taxon>
        <taxon>Microbacterium</taxon>
    </lineage>
</organism>
<dbReference type="PROSITE" id="PS50995">
    <property type="entry name" value="HTH_MARR_2"/>
    <property type="match status" value="1"/>
</dbReference>
<dbReference type="EMBL" id="VRSW01000001">
    <property type="protein sequence ID" value="TXK06600.1"/>
    <property type="molecule type" value="Genomic_DNA"/>
</dbReference>
<dbReference type="AlphaFoldDB" id="A0A5C8HR27"/>
<accession>A0A5C8HR27</accession>
<dbReference type="PANTHER" id="PTHR33164:SF43">
    <property type="entry name" value="HTH-TYPE TRANSCRIPTIONAL REPRESSOR YETL"/>
    <property type="match status" value="1"/>
</dbReference>
<dbReference type="RefSeq" id="WP_147825404.1">
    <property type="nucleotide sequence ID" value="NZ_BAAARG010000001.1"/>
</dbReference>
<dbReference type="PRINTS" id="PR00598">
    <property type="entry name" value="HTHMARR"/>
</dbReference>
<gene>
    <name evidence="2" type="ORF">FVP60_06560</name>
</gene>
<sequence length="167" mass="18558">MARLTPRMSDDESRAWLSLIAVAELLPVALDAQLREDSDLTNVEFRVLSALKQSPHTTMRAGELARILSSNMPRVSKVITRMEERGFVTRKTVAGDRRAVDVVLTQAGRKALIHALPGHLDYVRATVFDHLSERQLRTLGDALEPLMQRLDRTGQFACDPVTPDAAS</sequence>
<dbReference type="InterPro" id="IPR000835">
    <property type="entry name" value="HTH_MarR-typ"/>
</dbReference>
<name>A0A5C8HR27_9MICO</name>
<dbReference type="PANTHER" id="PTHR33164">
    <property type="entry name" value="TRANSCRIPTIONAL REGULATOR, MARR FAMILY"/>
    <property type="match status" value="1"/>
</dbReference>
<dbReference type="Gene3D" id="1.10.10.10">
    <property type="entry name" value="Winged helix-like DNA-binding domain superfamily/Winged helix DNA-binding domain"/>
    <property type="match status" value="1"/>
</dbReference>
<dbReference type="OrthoDB" id="8635520at2"/>